<dbReference type="SUPFAM" id="SSF47413">
    <property type="entry name" value="lambda repressor-like DNA-binding domains"/>
    <property type="match status" value="1"/>
</dbReference>
<dbReference type="RefSeq" id="WP_262399430.1">
    <property type="nucleotide sequence ID" value="NZ_JACRTB010000007.1"/>
</dbReference>
<dbReference type="SMART" id="SM00530">
    <property type="entry name" value="HTH_XRE"/>
    <property type="match status" value="1"/>
</dbReference>
<accession>A0ABR7NHG9</accession>
<protein>
    <submittedName>
        <fullName evidence="2">Helix-turn-helix domain-containing protein</fullName>
    </submittedName>
</protein>
<dbReference type="PROSITE" id="PS50943">
    <property type="entry name" value="HTH_CROC1"/>
    <property type="match status" value="1"/>
</dbReference>
<dbReference type="Proteomes" id="UP000658131">
    <property type="component" value="Unassembled WGS sequence"/>
</dbReference>
<feature type="domain" description="HTH cro/C1-type" evidence="1">
    <location>
        <begin position="8"/>
        <end position="63"/>
    </location>
</feature>
<reference evidence="2 3" key="1">
    <citation type="submission" date="2020-08" db="EMBL/GenBank/DDBJ databases">
        <title>Genome public.</title>
        <authorList>
            <person name="Liu C."/>
            <person name="Sun Q."/>
        </authorList>
    </citation>
    <scope>NUCLEOTIDE SEQUENCE [LARGE SCALE GENOMIC DNA]</scope>
    <source>
        <strain evidence="2 3">BX1</strain>
    </source>
</reference>
<evidence type="ECO:0000259" key="1">
    <source>
        <dbReference type="PROSITE" id="PS50943"/>
    </source>
</evidence>
<dbReference type="EMBL" id="JACRTB010000007">
    <property type="protein sequence ID" value="MBC8575861.1"/>
    <property type="molecule type" value="Genomic_DNA"/>
</dbReference>
<evidence type="ECO:0000313" key="2">
    <source>
        <dbReference type="EMBL" id="MBC8575861.1"/>
    </source>
</evidence>
<dbReference type="CDD" id="cd00093">
    <property type="entry name" value="HTH_XRE"/>
    <property type="match status" value="1"/>
</dbReference>
<evidence type="ECO:0000313" key="3">
    <source>
        <dbReference type="Proteomes" id="UP000658131"/>
    </source>
</evidence>
<comment type="caution">
    <text evidence="2">The sequence shown here is derived from an EMBL/GenBank/DDBJ whole genome shotgun (WGS) entry which is preliminary data.</text>
</comment>
<name>A0ABR7NHG9_9FIRM</name>
<dbReference type="InterPro" id="IPR010982">
    <property type="entry name" value="Lambda_DNA-bd_dom_sf"/>
</dbReference>
<proteinExistence type="predicted"/>
<dbReference type="InterPro" id="IPR001387">
    <property type="entry name" value="Cro/C1-type_HTH"/>
</dbReference>
<dbReference type="Pfam" id="PF01381">
    <property type="entry name" value="HTH_3"/>
    <property type="match status" value="1"/>
</dbReference>
<sequence length="135" mass="15743">MMELYQRIRKRREELGLSQEELAQKMGYKSRSSINKIEMGENDIPQSKIVQFARALNTTPAYLMGWEDNPDQKEKSPAEAEDLVNGDPELTEYLEELRTRDEMRMLFSITKGATKEDVMRTVAIIEALRREEEGR</sequence>
<organism evidence="2 3">
    <name type="scientific">Yanshouia hominis</name>
    <dbReference type="NCBI Taxonomy" id="2763673"/>
    <lineage>
        <taxon>Bacteria</taxon>
        <taxon>Bacillati</taxon>
        <taxon>Bacillota</taxon>
        <taxon>Clostridia</taxon>
        <taxon>Eubacteriales</taxon>
        <taxon>Oscillospiraceae</taxon>
        <taxon>Yanshouia</taxon>
    </lineage>
</organism>
<keyword evidence="3" id="KW-1185">Reference proteome</keyword>
<dbReference type="Gene3D" id="1.10.260.40">
    <property type="entry name" value="lambda repressor-like DNA-binding domains"/>
    <property type="match status" value="1"/>
</dbReference>
<gene>
    <name evidence="2" type="ORF">H8717_05470</name>
</gene>